<gene>
    <name evidence="2" type="ORF">BCR36DRAFT_463489</name>
</gene>
<evidence type="ECO:0000256" key="1">
    <source>
        <dbReference type="SAM" id="MobiDB-lite"/>
    </source>
</evidence>
<accession>A0A1Y1UW86</accession>
<protein>
    <submittedName>
        <fullName evidence="2">Uncharacterized protein</fullName>
    </submittedName>
</protein>
<keyword evidence="3" id="KW-1185">Reference proteome</keyword>
<feature type="compositionally biased region" description="Low complexity" evidence="1">
    <location>
        <begin position="87"/>
        <end position="96"/>
    </location>
</feature>
<dbReference type="Proteomes" id="UP000193719">
    <property type="component" value="Unassembled WGS sequence"/>
</dbReference>
<feature type="compositionally biased region" description="Low complexity" evidence="1">
    <location>
        <begin position="69"/>
        <end position="80"/>
    </location>
</feature>
<dbReference type="AlphaFoldDB" id="A0A1Y1UW86"/>
<dbReference type="EMBL" id="MCFH01000065">
    <property type="protein sequence ID" value="ORX42376.1"/>
    <property type="molecule type" value="Genomic_DNA"/>
</dbReference>
<organism evidence="2 3">
    <name type="scientific">Piromyces finnis</name>
    <dbReference type="NCBI Taxonomy" id="1754191"/>
    <lineage>
        <taxon>Eukaryota</taxon>
        <taxon>Fungi</taxon>
        <taxon>Fungi incertae sedis</taxon>
        <taxon>Chytridiomycota</taxon>
        <taxon>Chytridiomycota incertae sedis</taxon>
        <taxon>Neocallimastigomycetes</taxon>
        <taxon>Neocallimastigales</taxon>
        <taxon>Neocallimastigaceae</taxon>
        <taxon>Piromyces</taxon>
    </lineage>
</organism>
<evidence type="ECO:0000313" key="3">
    <source>
        <dbReference type="Proteomes" id="UP000193719"/>
    </source>
</evidence>
<feature type="region of interest" description="Disordered" evidence="1">
    <location>
        <begin position="69"/>
        <end position="96"/>
    </location>
</feature>
<proteinExistence type="predicted"/>
<reference evidence="2 3" key="1">
    <citation type="submission" date="2016-08" db="EMBL/GenBank/DDBJ databases">
        <title>Genomes of anaerobic fungi encode conserved fungal cellulosomes for biomass hydrolysis.</title>
        <authorList>
            <consortium name="DOE Joint Genome Institute"/>
            <person name="Haitjema C.H."/>
            <person name="Gilmore S.P."/>
            <person name="Henske J.K."/>
            <person name="Solomon K.V."/>
            <person name="De Groot R."/>
            <person name="Kuo A."/>
            <person name="Mondo S.J."/>
            <person name="Salamov A.A."/>
            <person name="Labutti K."/>
            <person name="Zhao Z."/>
            <person name="Chiniquy J."/>
            <person name="Barry K."/>
            <person name="Brewer H.M."/>
            <person name="Purvine S.O."/>
            <person name="Wright A.T."/>
            <person name="Boxma B."/>
            <person name="Van Alen T."/>
            <person name="Hackstein J.H."/>
            <person name="Baker S.E."/>
            <person name="Grigoriev I.V."/>
            <person name="O'Malley M.A."/>
        </authorList>
    </citation>
    <scope>NUCLEOTIDE SEQUENCE [LARGE SCALE GENOMIC DNA]</scope>
    <source>
        <strain evidence="3">finn</strain>
    </source>
</reference>
<reference evidence="2 3" key="2">
    <citation type="submission" date="2016-08" db="EMBL/GenBank/DDBJ databases">
        <title>Pervasive Adenine N6-methylation of Active Genes in Fungi.</title>
        <authorList>
            <consortium name="DOE Joint Genome Institute"/>
            <person name="Mondo S.J."/>
            <person name="Dannebaum R.O."/>
            <person name="Kuo R.C."/>
            <person name="Labutti K."/>
            <person name="Haridas S."/>
            <person name="Kuo A."/>
            <person name="Salamov A."/>
            <person name="Ahrendt S.R."/>
            <person name="Lipzen A."/>
            <person name="Sullivan W."/>
            <person name="Andreopoulos W.B."/>
            <person name="Clum A."/>
            <person name="Lindquist E."/>
            <person name="Daum C."/>
            <person name="Ramamoorthy G.K."/>
            <person name="Gryganskyi A."/>
            <person name="Culley D."/>
            <person name="Magnuson J.K."/>
            <person name="James T.Y."/>
            <person name="O'Malley M.A."/>
            <person name="Stajich J.E."/>
            <person name="Spatafora J.W."/>
            <person name="Visel A."/>
            <person name="Grigoriev I.V."/>
        </authorList>
    </citation>
    <scope>NUCLEOTIDE SEQUENCE [LARGE SCALE GENOMIC DNA]</scope>
    <source>
        <strain evidence="3">finn</strain>
    </source>
</reference>
<evidence type="ECO:0000313" key="2">
    <source>
        <dbReference type="EMBL" id="ORX42376.1"/>
    </source>
</evidence>
<sequence length="111" mass="12641">MLIFTKNEVIKVSGKVSDDVFKTIYDHSLAYNKISMDALKAIEFKGSYGNNDYNNNDVNKLENAMKYNKNSNQNNLSNNKIRNDLPKSSSINKGTTTITGNKNTKYIKFLY</sequence>
<name>A0A1Y1UW86_9FUNG</name>
<comment type="caution">
    <text evidence="2">The sequence shown here is derived from an EMBL/GenBank/DDBJ whole genome shotgun (WGS) entry which is preliminary data.</text>
</comment>